<evidence type="ECO:0000313" key="2">
    <source>
        <dbReference type="EMBL" id="KAF8784897.1"/>
    </source>
</evidence>
<reference evidence="2" key="2">
    <citation type="submission" date="2020-06" db="EMBL/GenBank/DDBJ databases">
        <authorList>
            <person name="Sheffer M."/>
        </authorList>
    </citation>
    <scope>NUCLEOTIDE SEQUENCE</scope>
</reference>
<gene>
    <name evidence="2" type="ORF">HNY73_010509</name>
</gene>
<name>A0A8T0F1D0_ARGBR</name>
<accession>A0A8T0F1D0</accession>
<dbReference type="EMBL" id="JABXBU010000030">
    <property type="protein sequence ID" value="KAF8784897.1"/>
    <property type="molecule type" value="Genomic_DNA"/>
</dbReference>
<keyword evidence="3" id="KW-1185">Reference proteome</keyword>
<feature type="region of interest" description="Disordered" evidence="1">
    <location>
        <begin position="22"/>
        <end position="42"/>
    </location>
</feature>
<proteinExistence type="predicted"/>
<reference evidence="2" key="1">
    <citation type="journal article" date="2020" name="bioRxiv">
        <title>Chromosome-level reference genome of the European wasp spider Argiope bruennichi: a resource for studies on range expansion and evolutionary adaptation.</title>
        <authorList>
            <person name="Sheffer M.M."/>
            <person name="Hoppe A."/>
            <person name="Krehenwinkel H."/>
            <person name="Uhl G."/>
            <person name="Kuss A.W."/>
            <person name="Jensen L."/>
            <person name="Jensen C."/>
            <person name="Gillespie R.G."/>
            <person name="Hoff K.J."/>
            <person name="Prost S."/>
        </authorList>
    </citation>
    <scope>NUCLEOTIDE SEQUENCE</scope>
</reference>
<comment type="caution">
    <text evidence="2">The sequence shown here is derived from an EMBL/GenBank/DDBJ whole genome shotgun (WGS) entry which is preliminary data.</text>
</comment>
<feature type="compositionally biased region" description="Polar residues" evidence="1">
    <location>
        <begin position="28"/>
        <end position="41"/>
    </location>
</feature>
<organism evidence="2 3">
    <name type="scientific">Argiope bruennichi</name>
    <name type="common">Wasp spider</name>
    <name type="synonym">Aranea bruennichi</name>
    <dbReference type="NCBI Taxonomy" id="94029"/>
    <lineage>
        <taxon>Eukaryota</taxon>
        <taxon>Metazoa</taxon>
        <taxon>Ecdysozoa</taxon>
        <taxon>Arthropoda</taxon>
        <taxon>Chelicerata</taxon>
        <taxon>Arachnida</taxon>
        <taxon>Araneae</taxon>
        <taxon>Araneomorphae</taxon>
        <taxon>Entelegynae</taxon>
        <taxon>Araneoidea</taxon>
        <taxon>Araneidae</taxon>
        <taxon>Argiope</taxon>
    </lineage>
</organism>
<dbReference type="AlphaFoldDB" id="A0A8T0F1D0"/>
<evidence type="ECO:0000256" key="1">
    <source>
        <dbReference type="SAM" id="MobiDB-lite"/>
    </source>
</evidence>
<dbReference type="Proteomes" id="UP000807504">
    <property type="component" value="Unassembled WGS sequence"/>
</dbReference>
<evidence type="ECO:0000313" key="3">
    <source>
        <dbReference type="Proteomes" id="UP000807504"/>
    </source>
</evidence>
<sequence length="82" mass="9651">MYEYFRSTRLVDGTFIQLADRTEEEQPCPNQDSTQDAQITGKTRYPYARTPADILLKISVIWKRLKIAYHVKKIKNNTKTDQ</sequence>
<protein>
    <submittedName>
        <fullName evidence="2">Uncharacterized protein</fullName>
    </submittedName>
</protein>